<evidence type="ECO:0000313" key="1">
    <source>
        <dbReference type="EMBL" id="WMV19039.1"/>
    </source>
</evidence>
<name>A0AAF0QFN2_SOLVR</name>
<dbReference type="EMBL" id="CP133614">
    <property type="protein sequence ID" value="WMV19039.1"/>
    <property type="molecule type" value="Genomic_DNA"/>
</dbReference>
<evidence type="ECO:0000313" key="2">
    <source>
        <dbReference type="Proteomes" id="UP001234989"/>
    </source>
</evidence>
<protein>
    <submittedName>
        <fullName evidence="1">Uncharacterized protein</fullName>
    </submittedName>
</protein>
<reference evidence="1" key="1">
    <citation type="submission" date="2023-08" db="EMBL/GenBank/DDBJ databases">
        <title>A de novo genome assembly of Solanum verrucosum Schlechtendal, a Mexican diploid species geographically isolated from the other diploid A-genome species in potato relatives.</title>
        <authorList>
            <person name="Hosaka K."/>
        </authorList>
    </citation>
    <scope>NUCLEOTIDE SEQUENCE</scope>
    <source>
        <tissue evidence="1">Young leaves</tissue>
    </source>
</reference>
<gene>
    <name evidence="1" type="ORF">MTR67_012424</name>
</gene>
<accession>A0AAF0QFN2</accession>
<dbReference type="PANTHER" id="PTHR33180">
    <property type="entry name" value="PHOTOSYSTEM II CP43 REACTION CENTER PROTEIN"/>
    <property type="match status" value="1"/>
</dbReference>
<keyword evidence="2" id="KW-1185">Reference proteome</keyword>
<sequence length="124" mass="14387">MARHKVPGRNQPPWKRAQEMARVLKSNDWLWIALIAWTYMTTTSPLWSLKMPVTPTPPPPLAQTVAMVPLVPLVQAPPRRSLNKLKVVGLRTILKKKRLSTYGVVDRYPEVWNTMKFHKFEIFT</sequence>
<dbReference type="Proteomes" id="UP001234989">
    <property type="component" value="Chromosome 3"/>
</dbReference>
<dbReference type="PANTHER" id="PTHR33180:SF31">
    <property type="entry name" value="POLYPROTEIN PROTEIN"/>
    <property type="match status" value="1"/>
</dbReference>
<dbReference type="AlphaFoldDB" id="A0AAF0QFN2"/>
<proteinExistence type="predicted"/>
<organism evidence="1 2">
    <name type="scientific">Solanum verrucosum</name>
    <dbReference type="NCBI Taxonomy" id="315347"/>
    <lineage>
        <taxon>Eukaryota</taxon>
        <taxon>Viridiplantae</taxon>
        <taxon>Streptophyta</taxon>
        <taxon>Embryophyta</taxon>
        <taxon>Tracheophyta</taxon>
        <taxon>Spermatophyta</taxon>
        <taxon>Magnoliopsida</taxon>
        <taxon>eudicotyledons</taxon>
        <taxon>Gunneridae</taxon>
        <taxon>Pentapetalae</taxon>
        <taxon>asterids</taxon>
        <taxon>lamiids</taxon>
        <taxon>Solanales</taxon>
        <taxon>Solanaceae</taxon>
        <taxon>Solanoideae</taxon>
        <taxon>Solaneae</taxon>
        <taxon>Solanum</taxon>
    </lineage>
</organism>